<evidence type="ECO:0000256" key="5">
    <source>
        <dbReference type="ARBA" id="ARBA00062515"/>
    </source>
</evidence>
<dbReference type="NCBIfam" id="TIGR01256">
    <property type="entry name" value="modA"/>
    <property type="match status" value="1"/>
</dbReference>
<comment type="subunit">
    <text evidence="5">The complex is composed of two ATP-binding proteins (ModC), two transmembrane proteins (ModB) and a solute-binding protein (ModA).</text>
</comment>
<proteinExistence type="inferred from homology"/>
<dbReference type="GO" id="GO:0030288">
    <property type="term" value="C:outer membrane-bounded periplasmic space"/>
    <property type="evidence" value="ECO:0007669"/>
    <property type="project" value="TreeGrafter"/>
</dbReference>
<dbReference type="InterPro" id="IPR006311">
    <property type="entry name" value="TAT_signal"/>
</dbReference>
<evidence type="ECO:0000256" key="2">
    <source>
        <dbReference type="ARBA" id="ARBA00022505"/>
    </source>
</evidence>
<evidence type="ECO:0000256" key="7">
    <source>
        <dbReference type="SAM" id="SignalP"/>
    </source>
</evidence>
<accession>A0A2D2B4B9</accession>
<feature type="binding site" evidence="6">
    <location>
        <position position="191"/>
    </location>
    <ligand>
        <name>molybdate</name>
        <dbReference type="ChEBI" id="CHEBI:36264"/>
    </ligand>
</feature>
<dbReference type="GO" id="GO:0046872">
    <property type="term" value="F:metal ion binding"/>
    <property type="evidence" value="ECO:0007669"/>
    <property type="project" value="UniProtKB-KW"/>
</dbReference>
<feature type="binding site" evidence="6">
    <location>
        <position position="146"/>
    </location>
    <ligand>
        <name>molybdate</name>
        <dbReference type="ChEBI" id="CHEBI:36264"/>
    </ligand>
</feature>
<keyword evidence="2 6" id="KW-0500">Molybdenum</keyword>
<reference evidence="8 9" key="1">
    <citation type="submission" date="2017-10" db="EMBL/GenBank/DDBJ databases">
        <title>Genome sequence of Caulobacter mirabilis FWC38.</title>
        <authorList>
            <person name="Fiebig A."/>
            <person name="Crosson S."/>
        </authorList>
    </citation>
    <scope>NUCLEOTIDE SEQUENCE [LARGE SCALE GENOMIC DNA]</scope>
    <source>
        <strain evidence="8 9">FWC 38</strain>
    </source>
</reference>
<dbReference type="SUPFAM" id="SSF53850">
    <property type="entry name" value="Periplasmic binding protein-like II"/>
    <property type="match status" value="1"/>
</dbReference>
<gene>
    <name evidence="8" type="ORF">CSW64_19400</name>
</gene>
<evidence type="ECO:0000313" key="8">
    <source>
        <dbReference type="EMBL" id="ATQ45120.1"/>
    </source>
</evidence>
<dbReference type="InterPro" id="IPR005950">
    <property type="entry name" value="ModA"/>
</dbReference>
<dbReference type="PROSITE" id="PS51318">
    <property type="entry name" value="TAT"/>
    <property type="match status" value="1"/>
</dbReference>
<dbReference type="InterPro" id="IPR050682">
    <property type="entry name" value="ModA/WtpA"/>
</dbReference>
<comment type="similarity">
    <text evidence="1">Belongs to the bacterial solute-binding protein ModA family.</text>
</comment>
<dbReference type="EMBL" id="CP024201">
    <property type="protein sequence ID" value="ATQ45120.1"/>
    <property type="molecule type" value="Genomic_DNA"/>
</dbReference>
<dbReference type="GO" id="GO:0015689">
    <property type="term" value="P:molybdate ion transport"/>
    <property type="evidence" value="ECO:0007669"/>
    <property type="project" value="InterPro"/>
</dbReference>
<dbReference type="Proteomes" id="UP000228945">
    <property type="component" value="Chromosome"/>
</dbReference>
<protein>
    <submittedName>
        <fullName evidence="8">Molybdate ABC transporter substrate-binding protein</fullName>
    </submittedName>
</protein>
<feature type="binding site" evidence="6">
    <location>
        <position position="34"/>
    </location>
    <ligand>
        <name>molybdate</name>
        <dbReference type="ChEBI" id="CHEBI:36264"/>
    </ligand>
</feature>
<dbReference type="PIRSF" id="PIRSF004846">
    <property type="entry name" value="ModA"/>
    <property type="match status" value="1"/>
</dbReference>
<dbReference type="CDD" id="cd13536">
    <property type="entry name" value="PBP2_EcModA"/>
    <property type="match status" value="1"/>
</dbReference>
<sequence>MRFERREFLFGAAALLAARPAFAQAPLTVFAAASLQESLTAANEAWAKRNGTPARLSFGASSAMARQIEKGAPADLFLSADVDWVDWLAERRLIVPASRRDLLSNSLVLIAPAASKTSLKIAKGMPLAKALGGGRLAVADPAAVPAGKYAKASLTALGVWGSVEKNLLPAENVRAALAYVSRGEAPLGVVYATDAKADPKVRVVDTFPAATHPAIVYPGAVLSGSRNPRAAAFLGYLQTPEAAAIFKRYGFGVLARPA</sequence>
<feature type="binding site" evidence="6">
    <location>
        <position position="61"/>
    </location>
    <ligand>
        <name>molybdate</name>
        <dbReference type="ChEBI" id="CHEBI:36264"/>
    </ligand>
</feature>
<dbReference type="Pfam" id="PF13531">
    <property type="entry name" value="SBP_bac_11"/>
    <property type="match status" value="1"/>
</dbReference>
<evidence type="ECO:0000313" key="9">
    <source>
        <dbReference type="Proteomes" id="UP000228945"/>
    </source>
</evidence>
<dbReference type="NCBIfam" id="NF007958">
    <property type="entry name" value="PRK10677.1"/>
    <property type="match status" value="1"/>
</dbReference>
<dbReference type="GO" id="GO:1901359">
    <property type="term" value="F:tungstate binding"/>
    <property type="evidence" value="ECO:0007669"/>
    <property type="project" value="UniProtKB-ARBA"/>
</dbReference>
<dbReference type="OrthoDB" id="9785015at2"/>
<dbReference type="FunFam" id="3.40.190.10:FF:000035">
    <property type="entry name" value="Molybdate ABC transporter substrate-binding protein"/>
    <property type="match status" value="1"/>
</dbReference>
<evidence type="ECO:0000256" key="6">
    <source>
        <dbReference type="PIRSR" id="PIRSR004846-1"/>
    </source>
</evidence>
<dbReference type="PANTHER" id="PTHR30632:SF17">
    <property type="entry name" value="MOLYBDATE-BINDING PROTEIN MODA"/>
    <property type="match status" value="1"/>
</dbReference>
<keyword evidence="3 6" id="KW-0479">Metal-binding</keyword>
<dbReference type="GO" id="GO:0030973">
    <property type="term" value="F:molybdate ion binding"/>
    <property type="evidence" value="ECO:0007669"/>
    <property type="project" value="TreeGrafter"/>
</dbReference>
<feature type="binding site" evidence="6">
    <location>
        <position position="173"/>
    </location>
    <ligand>
        <name>molybdate</name>
        <dbReference type="ChEBI" id="CHEBI:36264"/>
    </ligand>
</feature>
<feature type="chain" id="PRO_5013776777" evidence="7">
    <location>
        <begin position="24"/>
        <end position="258"/>
    </location>
</feature>
<dbReference type="PANTHER" id="PTHR30632">
    <property type="entry name" value="MOLYBDATE-BINDING PERIPLASMIC PROTEIN"/>
    <property type="match status" value="1"/>
</dbReference>
<feature type="signal peptide" evidence="7">
    <location>
        <begin position="1"/>
        <end position="23"/>
    </location>
</feature>
<dbReference type="KEGG" id="cmb:CSW64_19400"/>
<evidence type="ECO:0000256" key="1">
    <source>
        <dbReference type="ARBA" id="ARBA00009175"/>
    </source>
</evidence>
<keyword evidence="4 7" id="KW-0732">Signal</keyword>
<organism evidence="8 9">
    <name type="scientific">Caulobacter mirabilis</name>
    <dbReference type="NCBI Taxonomy" id="69666"/>
    <lineage>
        <taxon>Bacteria</taxon>
        <taxon>Pseudomonadati</taxon>
        <taxon>Pseudomonadota</taxon>
        <taxon>Alphaproteobacteria</taxon>
        <taxon>Caulobacterales</taxon>
        <taxon>Caulobacteraceae</taxon>
        <taxon>Caulobacter</taxon>
    </lineage>
</organism>
<evidence type="ECO:0000256" key="3">
    <source>
        <dbReference type="ARBA" id="ARBA00022723"/>
    </source>
</evidence>
<dbReference type="AlphaFoldDB" id="A0A2D2B4B9"/>
<dbReference type="Gene3D" id="3.40.190.10">
    <property type="entry name" value="Periplasmic binding protein-like II"/>
    <property type="match status" value="2"/>
</dbReference>
<name>A0A2D2B4B9_9CAUL</name>
<keyword evidence="9" id="KW-1185">Reference proteome</keyword>
<evidence type="ECO:0000256" key="4">
    <source>
        <dbReference type="ARBA" id="ARBA00022729"/>
    </source>
</evidence>